<dbReference type="AlphaFoldDB" id="A0A1T4NTK3"/>
<sequence length="186" mass="20881">MIAAMQRQTRQKLIKLGIILICFTLLASLLSVVIRYKEMLARTIINQKTIFQNVGRMRLAAKDADKTVADFKSLLPPAYGTHTPEWLAYSRIDDLKSRLQATEMVVKAIENKEGMVAVDFTATLPLRDSGTYSRIINLLGKQETLAFPFVNVRSIQIDQSGREAQQSLKLVMEGVVQMPAPQEISQ</sequence>
<evidence type="ECO:0000313" key="2">
    <source>
        <dbReference type="Proteomes" id="UP000190102"/>
    </source>
</evidence>
<dbReference type="RefSeq" id="WP_078790028.1">
    <property type="nucleotide sequence ID" value="NZ_FUWR01000008.1"/>
</dbReference>
<proteinExistence type="predicted"/>
<evidence type="ECO:0000313" key="1">
    <source>
        <dbReference type="EMBL" id="SJZ82563.1"/>
    </source>
</evidence>
<protein>
    <submittedName>
        <fullName evidence="1">Uncharacterized protein</fullName>
    </submittedName>
</protein>
<reference evidence="2" key="1">
    <citation type="submission" date="2017-02" db="EMBL/GenBank/DDBJ databases">
        <authorList>
            <person name="Varghese N."/>
            <person name="Submissions S."/>
        </authorList>
    </citation>
    <scope>NUCLEOTIDE SEQUENCE [LARGE SCALE GENOMIC DNA]</scope>
    <source>
        <strain evidence="2">ATCC BAA-34</strain>
    </source>
</reference>
<dbReference type="EMBL" id="FUWR01000008">
    <property type="protein sequence ID" value="SJZ82563.1"/>
    <property type="molecule type" value="Genomic_DNA"/>
</dbReference>
<name>A0A1T4NTK3_9BACT</name>
<dbReference type="Proteomes" id="UP000190102">
    <property type="component" value="Unassembled WGS sequence"/>
</dbReference>
<gene>
    <name evidence="1" type="ORF">SAMN02745119_01727</name>
</gene>
<accession>A0A1T4NTK3</accession>
<dbReference type="STRING" id="115783.SAMN02745119_01727"/>
<keyword evidence="2" id="KW-1185">Reference proteome</keyword>
<organism evidence="1 2">
    <name type="scientific">Trichlorobacter thiogenes</name>
    <dbReference type="NCBI Taxonomy" id="115783"/>
    <lineage>
        <taxon>Bacteria</taxon>
        <taxon>Pseudomonadati</taxon>
        <taxon>Thermodesulfobacteriota</taxon>
        <taxon>Desulfuromonadia</taxon>
        <taxon>Geobacterales</taxon>
        <taxon>Geobacteraceae</taxon>
        <taxon>Trichlorobacter</taxon>
    </lineage>
</organism>